<dbReference type="Proteomes" id="UP000427769">
    <property type="component" value="Chromosome"/>
</dbReference>
<dbReference type="KEGG" id="dwd:DSCW_37040"/>
<reference evidence="1 2" key="1">
    <citation type="submission" date="2019-11" db="EMBL/GenBank/DDBJ databases">
        <title>Comparative genomics of hydrocarbon-degrading Desulfosarcina strains.</title>
        <authorList>
            <person name="Watanabe M."/>
            <person name="Kojima H."/>
            <person name="Fukui M."/>
        </authorList>
    </citation>
    <scope>NUCLEOTIDE SEQUENCE [LARGE SCALE GENOMIC DNA]</scope>
    <source>
        <strain evidence="1 2">PP31</strain>
    </source>
</reference>
<gene>
    <name evidence="1" type="ORF">DSCW_37040</name>
</gene>
<dbReference type="EMBL" id="AP021875">
    <property type="protein sequence ID" value="BBO76287.1"/>
    <property type="molecule type" value="Genomic_DNA"/>
</dbReference>
<evidence type="ECO:0000313" key="2">
    <source>
        <dbReference type="Proteomes" id="UP000427769"/>
    </source>
</evidence>
<name>A0A5K7ZJP9_9BACT</name>
<accession>A0A5K7ZJP9</accession>
<organism evidence="1 2">
    <name type="scientific">Desulfosarcina widdelii</name>
    <dbReference type="NCBI Taxonomy" id="947919"/>
    <lineage>
        <taxon>Bacteria</taxon>
        <taxon>Pseudomonadati</taxon>
        <taxon>Thermodesulfobacteriota</taxon>
        <taxon>Desulfobacteria</taxon>
        <taxon>Desulfobacterales</taxon>
        <taxon>Desulfosarcinaceae</taxon>
        <taxon>Desulfosarcina</taxon>
    </lineage>
</organism>
<proteinExistence type="predicted"/>
<protein>
    <submittedName>
        <fullName evidence="1">Uncharacterized protein</fullName>
    </submittedName>
</protein>
<sequence>MPDQVWHDGVGVFTCRSDNKNPFPRGHLVMAIDETDKNSQVVDKGLVTMFLKMSPEERLLANDNAARTIQELRDAYKQGRNADRYGFKRRTRGTDKSRC</sequence>
<evidence type="ECO:0000313" key="1">
    <source>
        <dbReference type="EMBL" id="BBO76287.1"/>
    </source>
</evidence>
<dbReference type="AlphaFoldDB" id="A0A5K7ZJP9"/>
<keyword evidence="2" id="KW-1185">Reference proteome</keyword>